<feature type="chain" id="PRO_5042035212" evidence="2">
    <location>
        <begin position="19"/>
        <end position="221"/>
    </location>
</feature>
<evidence type="ECO:0000256" key="2">
    <source>
        <dbReference type="SAM" id="SignalP"/>
    </source>
</evidence>
<feature type="signal peptide" evidence="2">
    <location>
        <begin position="1"/>
        <end position="18"/>
    </location>
</feature>
<protein>
    <submittedName>
        <fullName evidence="3">Uncharacterized protein</fullName>
    </submittedName>
</protein>
<feature type="region of interest" description="Disordered" evidence="1">
    <location>
        <begin position="25"/>
        <end position="50"/>
    </location>
</feature>
<keyword evidence="2" id="KW-0732">Signal</keyword>
<evidence type="ECO:0000313" key="4">
    <source>
        <dbReference type="Proteomes" id="UP001215151"/>
    </source>
</evidence>
<dbReference type="Proteomes" id="UP001215151">
    <property type="component" value="Unassembled WGS sequence"/>
</dbReference>
<accession>A0AAD7TR62</accession>
<sequence>MLGSALVVLLGAIHVAFALNGETLGARQNPADDPNRTPSPPITRPNHEDKWNTGQVQTVTWDSTGLNVTGVNGTLLLGYVLPNTTRLVWTDQPLAQNVPLADDAVNIILPNVPTGDEYFMILLGDMNNTSPLFAIANAAIVEATTPPLSLPSQTMTTPSATITDTNVVSTIGANTSEGSKSTSTSTAPSGTNTPNSALQGDRDTLARVAIGVAAAMWMICN</sequence>
<dbReference type="EMBL" id="JAPEVG010000172">
    <property type="protein sequence ID" value="KAJ8474965.1"/>
    <property type="molecule type" value="Genomic_DNA"/>
</dbReference>
<feature type="compositionally biased region" description="Low complexity" evidence="1">
    <location>
        <begin position="175"/>
        <end position="186"/>
    </location>
</feature>
<evidence type="ECO:0000313" key="3">
    <source>
        <dbReference type="EMBL" id="KAJ8474965.1"/>
    </source>
</evidence>
<gene>
    <name evidence="3" type="ORF">ONZ51_g6860</name>
</gene>
<evidence type="ECO:0000256" key="1">
    <source>
        <dbReference type="SAM" id="MobiDB-lite"/>
    </source>
</evidence>
<feature type="compositionally biased region" description="Polar residues" evidence="1">
    <location>
        <begin position="187"/>
        <end position="198"/>
    </location>
</feature>
<comment type="caution">
    <text evidence="3">The sequence shown here is derived from an EMBL/GenBank/DDBJ whole genome shotgun (WGS) entry which is preliminary data.</text>
</comment>
<keyword evidence="4" id="KW-1185">Reference proteome</keyword>
<name>A0AAD7TR62_9APHY</name>
<proteinExistence type="predicted"/>
<feature type="region of interest" description="Disordered" evidence="1">
    <location>
        <begin position="172"/>
        <end position="200"/>
    </location>
</feature>
<dbReference type="AlphaFoldDB" id="A0AAD7TR62"/>
<reference evidence="3" key="1">
    <citation type="submission" date="2022-11" db="EMBL/GenBank/DDBJ databases">
        <title>Genome Sequence of Cubamyces cubensis.</title>
        <authorList>
            <person name="Buettner E."/>
        </authorList>
    </citation>
    <scope>NUCLEOTIDE SEQUENCE</scope>
    <source>
        <strain evidence="3">MPL-01</strain>
    </source>
</reference>
<organism evidence="3 4">
    <name type="scientific">Trametes cubensis</name>
    <dbReference type="NCBI Taxonomy" id="1111947"/>
    <lineage>
        <taxon>Eukaryota</taxon>
        <taxon>Fungi</taxon>
        <taxon>Dikarya</taxon>
        <taxon>Basidiomycota</taxon>
        <taxon>Agaricomycotina</taxon>
        <taxon>Agaricomycetes</taxon>
        <taxon>Polyporales</taxon>
        <taxon>Polyporaceae</taxon>
        <taxon>Trametes</taxon>
    </lineage>
</organism>